<feature type="transmembrane region" description="Helical" evidence="7">
    <location>
        <begin position="274"/>
        <end position="300"/>
    </location>
</feature>
<dbReference type="GO" id="GO:0044874">
    <property type="term" value="P:lipoprotein localization to outer membrane"/>
    <property type="evidence" value="ECO:0007669"/>
    <property type="project" value="TreeGrafter"/>
</dbReference>
<evidence type="ECO:0000313" key="11">
    <source>
        <dbReference type="Proteomes" id="UP001319104"/>
    </source>
</evidence>
<keyword evidence="4 7" id="KW-0812">Transmembrane</keyword>
<proteinExistence type="inferred from homology"/>
<dbReference type="InterPro" id="IPR025857">
    <property type="entry name" value="MacB_PCD"/>
</dbReference>
<dbReference type="InterPro" id="IPR051447">
    <property type="entry name" value="Lipoprotein-release_system"/>
</dbReference>
<dbReference type="Proteomes" id="UP001319104">
    <property type="component" value="Unassembled WGS sequence"/>
</dbReference>
<sequence length="407" mass="45710">MNLSFFIASRYFRSKKKRNFITILSRISMIGVAVGTMALVIVLSVFNGLEDLIRGLYASFDAELKVEAAVGKSFRVEQDWLNEIQTVEGVEVVTEVIEDNALFGYKGVQKVAKLKGVSDNFLDQGRFEQGYFRGQISLGTEKQPEAILGMGVASSLRVDINNDLEFLTVYYPKASRSGSIDPRQMYNREIIRPIGYFSIEKQFDDEYIIAPISFVEELLEYGNRRTALEIKVLEGYRISQVKRNLREHLGTDFLVRDTDEQHASLLRAIKIEKLFVYLTLTFILAVASFNIFFSLSMLAIEKKKDIAVLKALGAKDSLIQAIYLKQGAIIAFSGAIIGLVLGFLIVWLQDTFGLVSLGVASSIIDNYPVKMVWTDFLYTCISVIAITLMASYRPAKIASKVKTVEQL</sequence>
<dbReference type="Pfam" id="PF12704">
    <property type="entry name" value="MacB_PCD"/>
    <property type="match status" value="1"/>
</dbReference>
<comment type="subcellular location">
    <subcellularLocation>
        <location evidence="1">Cell membrane</location>
        <topology evidence="1">Multi-pass membrane protein</topology>
    </subcellularLocation>
</comment>
<dbReference type="GO" id="GO:0098797">
    <property type="term" value="C:plasma membrane protein complex"/>
    <property type="evidence" value="ECO:0007669"/>
    <property type="project" value="TreeGrafter"/>
</dbReference>
<keyword evidence="6 7" id="KW-0472">Membrane</keyword>
<dbReference type="RefSeq" id="WP_213944460.1">
    <property type="nucleotide sequence ID" value="NZ_JAHCMY010000002.1"/>
</dbReference>
<feature type="transmembrane region" description="Helical" evidence="7">
    <location>
        <begin position="376"/>
        <end position="392"/>
    </location>
</feature>
<feature type="domain" description="ABC3 transporter permease C-terminal" evidence="8">
    <location>
        <begin position="279"/>
        <end position="400"/>
    </location>
</feature>
<dbReference type="Pfam" id="PF02687">
    <property type="entry name" value="FtsX"/>
    <property type="match status" value="1"/>
</dbReference>
<comment type="caution">
    <text evidence="10">The sequence shown here is derived from an EMBL/GenBank/DDBJ whole genome shotgun (WGS) entry which is preliminary data.</text>
</comment>
<dbReference type="PANTHER" id="PTHR30489:SF0">
    <property type="entry name" value="LIPOPROTEIN-RELEASING SYSTEM TRANSMEMBRANE PROTEIN LOLE"/>
    <property type="match status" value="1"/>
</dbReference>
<organism evidence="10 11">
    <name type="scientific">Litoribacter ruber</name>
    <dbReference type="NCBI Taxonomy" id="702568"/>
    <lineage>
        <taxon>Bacteria</taxon>
        <taxon>Pseudomonadati</taxon>
        <taxon>Bacteroidota</taxon>
        <taxon>Cytophagia</taxon>
        <taxon>Cytophagales</taxon>
        <taxon>Cyclobacteriaceae</taxon>
        <taxon>Litoribacter</taxon>
    </lineage>
</organism>
<keyword evidence="11" id="KW-1185">Reference proteome</keyword>
<keyword evidence="3" id="KW-1003">Cell membrane</keyword>
<feature type="transmembrane region" description="Helical" evidence="7">
    <location>
        <begin position="328"/>
        <end position="348"/>
    </location>
</feature>
<evidence type="ECO:0000256" key="3">
    <source>
        <dbReference type="ARBA" id="ARBA00022475"/>
    </source>
</evidence>
<feature type="transmembrane region" description="Helical" evidence="7">
    <location>
        <begin position="20"/>
        <end position="46"/>
    </location>
</feature>
<gene>
    <name evidence="10" type="ORF">KI659_06040</name>
</gene>
<evidence type="ECO:0000256" key="4">
    <source>
        <dbReference type="ARBA" id="ARBA00022692"/>
    </source>
</evidence>
<reference evidence="10 11" key="1">
    <citation type="submission" date="2021-05" db="EMBL/GenBank/DDBJ databases">
        <authorList>
            <person name="Zhang Z.D."/>
            <person name="Osman G."/>
        </authorList>
    </citation>
    <scope>NUCLEOTIDE SEQUENCE [LARGE SCALE GENOMIC DNA]</scope>
    <source>
        <strain evidence="10 11">KCTC 32217</strain>
    </source>
</reference>
<evidence type="ECO:0000313" key="10">
    <source>
        <dbReference type="EMBL" id="MBS9523574.1"/>
    </source>
</evidence>
<dbReference type="InterPro" id="IPR003838">
    <property type="entry name" value="ABC3_permease_C"/>
</dbReference>
<dbReference type="EMBL" id="JAHCMY010000002">
    <property type="protein sequence ID" value="MBS9523574.1"/>
    <property type="molecule type" value="Genomic_DNA"/>
</dbReference>
<dbReference type="PANTHER" id="PTHR30489">
    <property type="entry name" value="LIPOPROTEIN-RELEASING SYSTEM TRANSMEMBRANE PROTEIN LOLE"/>
    <property type="match status" value="1"/>
</dbReference>
<comment type="similarity">
    <text evidence="2">Belongs to the ABC-4 integral membrane protein family. LolC/E subfamily.</text>
</comment>
<evidence type="ECO:0000256" key="7">
    <source>
        <dbReference type="SAM" id="Phobius"/>
    </source>
</evidence>
<evidence type="ECO:0000259" key="8">
    <source>
        <dbReference type="Pfam" id="PF02687"/>
    </source>
</evidence>
<keyword evidence="5 7" id="KW-1133">Transmembrane helix</keyword>
<accession>A0AAP2CH94</accession>
<dbReference type="AlphaFoldDB" id="A0AAP2CH94"/>
<feature type="domain" description="MacB-like periplasmic core" evidence="9">
    <location>
        <begin position="27"/>
        <end position="164"/>
    </location>
</feature>
<evidence type="ECO:0000256" key="2">
    <source>
        <dbReference type="ARBA" id="ARBA00005236"/>
    </source>
</evidence>
<evidence type="ECO:0000256" key="6">
    <source>
        <dbReference type="ARBA" id="ARBA00023136"/>
    </source>
</evidence>
<evidence type="ECO:0000259" key="9">
    <source>
        <dbReference type="Pfam" id="PF12704"/>
    </source>
</evidence>
<name>A0AAP2CH94_9BACT</name>
<protein>
    <submittedName>
        <fullName evidence="10">FtsX-like permease family protein</fullName>
    </submittedName>
</protein>
<evidence type="ECO:0000256" key="1">
    <source>
        <dbReference type="ARBA" id="ARBA00004651"/>
    </source>
</evidence>
<evidence type="ECO:0000256" key="5">
    <source>
        <dbReference type="ARBA" id="ARBA00022989"/>
    </source>
</evidence>